<keyword evidence="2" id="KW-0677">Repeat</keyword>
<keyword evidence="5" id="KW-1185">Reference proteome</keyword>
<dbReference type="GO" id="GO:0016746">
    <property type="term" value="F:acyltransferase activity"/>
    <property type="evidence" value="ECO:0007669"/>
    <property type="project" value="UniProtKB-KW"/>
</dbReference>
<keyword evidence="3 4" id="KW-0012">Acyltransferase</keyword>
<keyword evidence="1" id="KW-0808">Transferase</keyword>
<accession>A0A934VH02</accession>
<dbReference type="RefSeq" id="WP_200390852.1">
    <property type="nucleotide sequence ID" value="NZ_JAENIO010000008.1"/>
</dbReference>
<dbReference type="Gene3D" id="2.160.10.10">
    <property type="entry name" value="Hexapeptide repeat proteins"/>
    <property type="match status" value="1"/>
</dbReference>
<dbReference type="InterPro" id="IPR011004">
    <property type="entry name" value="Trimer_LpxA-like_sf"/>
</dbReference>
<dbReference type="PANTHER" id="PTHR23416">
    <property type="entry name" value="SIALIC ACID SYNTHASE-RELATED"/>
    <property type="match status" value="1"/>
</dbReference>
<gene>
    <name evidence="4" type="ORF">JIN78_05025</name>
</gene>
<organism evidence="4 5">
    <name type="scientific">Roseibacillus ishigakijimensis</name>
    <dbReference type="NCBI Taxonomy" id="454146"/>
    <lineage>
        <taxon>Bacteria</taxon>
        <taxon>Pseudomonadati</taxon>
        <taxon>Verrucomicrobiota</taxon>
        <taxon>Verrucomicrobiia</taxon>
        <taxon>Verrucomicrobiales</taxon>
        <taxon>Verrucomicrobiaceae</taxon>
        <taxon>Roseibacillus</taxon>
    </lineage>
</organism>
<protein>
    <submittedName>
        <fullName evidence="4">Acyltransferase</fullName>
    </submittedName>
</protein>
<dbReference type="InterPro" id="IPR051159">
    <property type="entry name" value="Hexapeptide_acetyltransf"/>
</dbReference>
<evidence type="ECO:0000256" key="3">
    <source>
        <dbReference type="ARBA" id="ARBA00023315"/>
    </source>
</evidence>
<evidence type="ECO:0000256" key="2">
    <source>
        <dbReference type="ARBA" id="ARBA00022737"/>
    </source>
</evidence>
<dbReference type="InterPro" id="IPR001451">
    <property type="entry name" value="Hexapep"/>
</dbReference>
<dbReference type="Pfam" id="PF00132">
    <property type="entry name" value="Hexapep"/>
    <property type="match status" value="1"/>
</dbReference>
<evidence type="ECO:0000313" key="4">
    <source>
        <dbReference type="EMBL" id="MBK1833418.1"/>
    </source>
</evidence>
<comment type="caution">
    <text evidence="4">The sequence shown here is derived from an EMBL/GenBank/DDBJ whole genome shotgun (WGS) entry which is preliminary data.</text>
</comment>
<dbReference type="AlphaFoldDB" id="A0A934VH02"/>
<name>A0A934VH02_9BACT</name>
<evidence type="ECO:0000256" key="1">
    <source>
        <dbReference type="ARBA" id="ARBA00022679"/>
    </source>
</evidence>
<evidence type="ECO:0000313" key="5">
    <source>
        <dbReference type="Proteomes" id="UP000604083"/>
    </source>
</evidence>
<dbReference type="EMBL" id="JAENIO010000008">
    <property type="protein sequence ID" value="MBK1833418.1"/>
    <property type="molecule type" value="Genomic_DNA"/>
</dbReference>
<proteinExistence type="predicted"/>
<sequence>MTLSQKTKNLIRLLKMLRRHFANLVTFDSRGAVIGPFVRIQGGERILLSDGVFVANFTTLMTCPAGAKTERDAFLRVGSGSYIGECVNIRAAGADINIGRDVMIANNTVIVSSNHGFASDRPISEQRYTDCEVSVDIGNGAWIGAGVSILAGVKVGAGAVIASGAVLTKSVGENEIWGGVPAKRLGFREATKNQKVGSEGQ</sequence>
<dbReference type="InterPro" id="IPR018357">
    <property type="entry name" value="Hexapep_transf_CS"/>
</dbReference>
<dbReference type="CDD" id="cd04647">
    <property type="entry name" value="LbH_MAT_like"/>
    <property type="match status" value="1"/>
</dbReference>
<dbReference type="Proteomes" id="UP000604083">
    <property type="component" value="Unassembled WGS sequence"/>
</dbReference>
<dbReference type="PROSITE" id="PS00101">
    <property type="entry name" value="HEXAPEP_TRANSFERASES"/>
    <property type="match status" value="1"/>
</dbReference>
<dbReference type="PANTHER" id="PTHR23416:SF78">
    <property type="entry name" value="LIPOPOLYSACCHARIDE BIOSYNTHESIS O-ACETYL TRANSFERASE WBBJ-RELATED"/>
    <property type="match status" value="1"/>
</dbReference>
<reference evidence="4" key="1">
    <citation type="submission" date="2021-01" db="EMBL/GenBank/DDBJ databases">
        <title>Modified the classification status of verrucomicrobia.</title>
        <authorList>
            <person name="Feng X."/>
        </authorList>
    </citation>
    <scope>NUCLEOTIDE SEQUENCE</scope>
    <source>
        <strain evidence="4">KCTC 12986</strain>
    </source>
</reference>
<dbReference type="SUPFAM" id="SSF51161">
    <property type="entry name" value="Trimeric LpxA-like enzymes"/>
    <property type="match status" value="1"/>
</dbReference>